<dbReference type="Pfam" id="PF02607">
    <property type="entry name" value="B12-binding_2"/>
    <property type="match status" value="1"/>
</dbReference>
<dbReference type="PANTHER" id="PTHR45833">
    <property type="entry name" value="METHIONINE SYNTHASE"/>
    <property type="match status" value="1"/>
</dbReference>
<dbReference type="SUPFAM" id="SSF52242">
    <property type="entry name" value="Cobalamin (vitamin B12)-binding domain"/>
    <property type="match status" value="1"/>
</dbReference>
<sequence length="368" mass="38824">MTGTSPGGLRLPEAGLSPPAEAFFEAVAAADEPGALTVVRRALEVDTSAEEVLLEVIGPAQARVGEEWAAARLSVAEEHAATAISDRAIAFLSFAVPEPRSRHAPVRGRVTVACGDGEWHALPARLVAETLRLRGWRVDYLGANVPTTQLVLHLHTTGADAVALSCSVPVRLPGAHAAITACQSVGVPVLAGGAGFGPDGRHARTLGADMWAPSAPLAAERLAARSAGGLAAAPRLPSDPADRLPHLADQEYTHLRKSYAPLVAAMITRLRERHPEAAGYDARQLRLTHEDLGHLVDFLTAALYVDDSSLMTEFLVWTANVLRPRGVPARLLTAGLDALAAELREFPRATAMIAEGRLALTGSTQEQE</sequence>
<organism evidence="4 5">
    <name type="scientific">Streptomyces durbertensis</name>
    <dbReference type="NCBI Taxonomy" id="2448886"/>
    <lineage>
        <taxon>Bacteria</taxon>
        <taxon>Bacillati</taxon>
        <taxon>Actinomycetota</taxon>
        <taxon>Actinomycetes</taxon>
        <taxon>Kitasatosporales</taxon>
        <taxon>Streptomycetaceae</taxon>
        <taxon>Streptomyces</taxon>
    </lineage>
</organism>
<dbReference type="InterPro" id="IPR050554">
    <property type="entry name" value="Met_Synthase/Corrinoid"/>
</dbReference>
<dbReference type="Gene3D" id="1.10.1240.10">
    <property type="entry name" value="Methionine synthase domain"/>
    <property type="match status" value="1"/>
</dbReference>
<reference evidence="5" key="1">
    <citation type="journal article" date="2020" name="Syst. Appl. Microbiol.">
        <title>Streptomyces alkaliterrae sp. nov., isolated from an alkaline soil, and emended descriptions of Streptomyces alkaliphilus, Streptomyces calidiresistens and Streptomyces durbertensis.</title>
        <authorList>
            <person name="Swiecimska M."/>
            <person name="Golinska P."/>
            <person name="Nouioui I."/>
            <person name="Wypij M."/>
            <person name="Rai M."/>
            <person name="Sangal V."/>
            <person name="Goodfellow M."/>
        </authorList>
    </citation>
    <scope>NUCLEOTIDE SEQUENCE [LARGE SCALE GENOMIC DNA]</scope>
    <source>
        <strain evidence="5">DSM 104538</strain>
    </source>
</reference>
<evidence type="ECO:0000256" key="2">
    <source>
        <dbReference type="ARBA" id="ARBA00023285"/>
    </source>
</evidence>
<dbReference type="Gene3D" id="3.40.50.280">
    <property type="entry name" value="Cobalamin-binding domain"/>
    <property type="match status" value="1"/>
</dbReference>
<dbReference type="InterPro" id="IPR036594">
    <property type="entry name" value="Meth_synthase_dom"/>
</dbReference>
<dbReference type="InterPro" id="IPR003759">
    <property type="entry name" value="Cbl-bd_cap"/>
</dbReference>
<keyword evidence="1" id="KW-0479">Metal-binding</keyword>
<keyword evidence="2" id="KW-0170">Cobalt</keyword>
<gene>
    <name evidence="4" type="ORF">GL263_21695</name>
</gene>
<feature type="domain" description="B12-binding" evidence="3">
    <location>
        <begin position="107"/>
        <end position="233"/>
    </location>
</feature>
<accession>A0ABR6ELC9</accession>
<dbReference type="Proteomes" id="UP000766698">
    <property type="component" value="Unassembled WGS sequence"/>
</dbReference>
<evidence type="ECO:0000313" key="5">
    <source>
        <dbReference type="Proteomes" id="UP000766698"/>
    </source>
</evidence>
<dbReference type="RefSeq" id="WP_182857421.1">
    <property type="nucleotide sequence ID" value="NZ_WMLF01000417.1"/>
</dbReference>
<keyword evidence="5" id="KW-1185">Reference proteome</keyword>
<dbReference type="InterPro" id="IPR036724">
    <property type="entry name" value="Cobalamin-bd_sf"/>
</dbReference>
<proteinExistence type="predicted"/>
<dbReference type="Pfam" id="PF02310">
    <property type="entry name" value="B12-binding"/>
    <property type="match status" value="1"/>
</dbReference>
<protein>
    <submittedName>
        <fullName evidence="4">Cobalamin B12-binding domain-containing protein</fullName>
    </submittedName>
</protein>
<dbReference type="PANTHER" id="PTHR45833:SF1">
    <property type="entry name" value="METHIONINE SYNTHASE"/>
    <property type="match status" value="1"/>
</dbReference>
<comment type="caution">
    <text evidence="4">The sequence shown here is derived from an EMBL/GenBank/DDBJ whole genome shotgun (WGS) entry which is preliminary data.</text>
</comment>
<dbReference type="PROSITE" id="PS51332">
    <property type="entry name" value="B12_BINDING"/>
    <property type="match status" value="1"/>
</dbReference>
<evidence type="ECO:0000313" key="4">
    <source>
        <dbReference type="EMBL" id="MBB1246145.1"/>
    </source>
</evidence>
<name>A0ABR6ELC9_9ACTN</name>
<evidence type="ECO:0000256" key="1">
    <source>
        <dbReference type="ARBA" id="ARBA00022723"/>
    </source>
</evidence>
<evidence type="ECO:0000259" key="3">
    <source>
        <dbReference type="PROSITE" id="PS51332"/>
    </source>
</evidence>
<dbReference type="InterPro" id="IPR006158">
    <property type="entry name" value="Cobalamin-bd"/>
</dbReference>
<dbReference type="EMBL" id="WMLF01000417">
    <property type="protein sequence ID" value="MBB1246145.1"/>
    <property type="molecule type" value="Genomic_DNA"/>
</dbReference>